<keyword evidence="8" id="KW-0255">Endonuclease</keyword>
<evidence type="ECO:0000313" key="8">
    <source>
        <dbReference type="EMBL" id="MBC8536813.1"/>
    </source>
</evidence>
<dbReference type="InterPro" id="IPR038973">
    <property type="entry name" value="MutL/Mlh/Pms-like"/>
</dbReference>
<gene>
    <name evidence="4 8" type="primary">mutL</name>
    <name evidence="8" type="ORF">H8695_08950</name>
</gene>
<dbReference type="GO" id="GO:0032300">
    <property type="term" value="C:mismatch repair complex"/>
    <property type="evidence" value="ECO:0007669"/>
    <property type="project" value="InterPro"/>
</dbReference>
<feature type="compositionally biased region" description="Polar residues" evidence="5">
    <location>
        <begin position="446"/>
        <end position="457"/>
    </location>
</feature>
<dbReference type="InterPro" id="IPR002099">
    <property type="entry name" value="MutL/Mlh/PMS"/>
</dbReference>
<dbReference type="InterPro" id="IPR036890">
    <property type="entry name" value="HATPase_C_sf"/>
</dbReference>
<keyword evidence="9" id="KW-1185">Reference proteome</keyword>
<keyword evidence="2 4" id="KW-0227">DNA damage</keyword>
<evidence type="ECO:0000256" key="4">
    <source>
        <dbReference type="HAMAP-Rule" id="MF_00149"/>
    </source>
</evidence>
<dbReference type="Gene3D" id="3.30.565.10">
    <property type="entry name" value="Histidine kinase-like ATPase, C-terminal domain"/>
    <property type="match status" value="1"/>
</dbReference>
<dbReference type="Pfam" id="PF08676">
    <property type="entry name" value="MutL_C"/>
    <property type="match status" value="1"/>
</dbReference>
<evidence type="ECO:0000256" key="3">
    <source>
        <dbReference type="ARBA" id="ARBA00023204"/>
    </source>
</evidence>
<sequence>MGKINVLDRQVANLIAAGEVVDRPMSVAKELTENAIDAGATSITVEIRHGGASYLRVTDNGVGMERDDVPRAFLRHATSKVRTEEDLTRIGTLGFRGEALAAIAAVSKVAVMTRQSGQTEGTLYRIEGGEELELAPAGCPDGTTVTVRDLFFNTPARMKFLKKDATESATIAALMDKFALSHPEIAFCFIRDGRPALQTTGDGDLSAVVFEVYGRDSSKKMLEVRYEHEGIRVSGFVGAPLAARPNRNLQNFFLNGRMVKAKTFTYALEEAFQNRIMTERYPICALAVELDTALVDVNVHPTKLEVKFANERRVYEAVYFAVCAALDARGERDAFELPQAPRAAARFDVPAAEYTQQRLGAPARAGVAYAPPKDEPPVRVDQQAWGYRGGSAAVKPEPAAKPPRWTSEPPAGPARPAAWPRGAGAQAPAAAQSAQTTPEELRPNGRTASATGPQSAEGSAGVRYADGAQAPAWEGKSPAAGDTAPDCRAEGLRGESSAAGEHRADSGETAQGAEAHGADLAQGEAAPAPENIPAQGDPPERGEEPPAVARESFRLAGELYHTYLIVEVGDDVYFIDKHAAQERMTFERLRAAQAARETQTLLAPVMVPLAREEAAAVAQNLPVFEQLGFALEDFGDGSFLCRGAPIGTDEGDIPALVEEVAGELLRGKRDPGPHSIDDLLHSIACKASMKGGQKNAPEDLEDLVAKLLALPDIRYCPHGRPVALVLSRRYFEKQFRR</sequence>
<dbReference type="PANTHER" id="PTHR10073">
    <property type="entry name" value="DNA MISMATCH REPAIR PROTEIN MLH, PMS, MUTL"/>
    <property type="match status" value="1"/>
</dbReference>
<comment type="similarity">
    <text evidence="1 4">Belongs to the DNA mismatch repair MutL/HexB family.</text>
</comment>
<evidence type="ECO:0000256" key="5">
    <source>
        <dbReference type="SAM" id="MobiDB-lite"/>
    </source>
</evidence>
<dbReference type="InterPro" id="IPR020568">
    <property type="entry name" value="Ribosomal_Su5_D2-typ_SF"/>
</dbReference>
<dbReference type="Proteomes" id="UP000620366">
    <property type="component" value="Unassembled WGS sequence"/>
</dbReference>
<reference evidence="8" key="1">
    <citation type="submission" date="2020-08" db="EMBL/GenBank/DDBJ databases">
        <title>Genome public.</title>
        <authorList>
            <person name="Liu C."/>
            <person name="Sun Q."/>
        </authorList>
    </citation>
    <scope>NUCLEOTIDE SEQUENCE</scope>
    <source>
        <strain evidence="8">BX7</strain>
    </source>
</reference>
<dbReference type="InterPro" id="IPR020667">
    <property type="entry name" value="DNA_mismatch_repair_MutL"/>
</dbReference>
<evidence type="ECO:0000313" key="9">
    <source>
        <dbReference type="Proteomes" id="UP000620366"/>
    </source>
</evidence>
<dbReference type="SUPFAM" id="SSF54211">
    <property type="entry name" value="Ribosomal protein S5 domain 2-like"/>
    <property type="match status" value="1"/>
</dbReference>
<dbReference type="Gene3D" id="3.30.1370.100">
    <property type="entry name" value="MutL, C-terminal domain, regulatory subdomain"/>
    <property type="match status" value="1"/>
</dbReference>
<protein>
    <recommendedName>
        <fullName evidence="4">DNA mismatch repair protein MutL</fullName>
    </recommendedName>
</protein>
<dbReference type="PROSITE" id="PS00058">
    <property type="entry name" value="DNA_MISMATCH_REPAIR_1"/>
    <property type="match status" value="1"/>
</dbReference>
<proteinExistence type="inferred from homology"/>
<dbReference type="InterPro" id="IPR014721">
    <property type="entry name" value="Ribsml_uS5_D2-typ_fold_subgr"/>
</dbReference>
<dbReference type="GO" id="GO:0030983">
    <property type="term" value="F:mismatched DNA binding"/>
    <property type="evidence" value="ECO:0007669"/>
    <property type="project" value="InterPro"/>
</dbReference>
<dbReference type="GO" id="GO:0016887">
    <property type="term" value="F:ATP hydrolysis activity"/>
    <property type="evidence" value="ECO:0007669"/>
    <property type="project" value="InterPro"/>
</dbReference>
<dbReference type="Pfam" id="PF01119">
    <property type="entry name" value="DNA_mis_repair"/>
    <property type="match status" value="1"/>
</dbReference>
<accession>A0A926DDW2</accession>
<dbReference type="InterPro" id="IPR014762">
    <property type="entry name" value="DNA_mismatch_repair_CS"/>
</dbReference>
<dbReference type="GO" id="GO:0004519">
    <property type="term" value="F:endonuclease activity"/>
    <property type="evidence" value="ECO:0007669"/>
    <property type="project" value="UniProtKB-KW"/>
</dbReference>
<dbReference type="HAMAP" id="MF_00149">
    <property type="entry name" value="DNA_mis_repair"/>
    <property type="match status" value="1"/>
</dbReference>
<feature type="domain" description="MutL C-terminal dimerisation" evidence="6">
    <location>
        <begin position="555"/>
        <end position="695"/>
    </location>
</feature>
<name>A0A926DDW2_9FIRM</name>
<dbReference type="RefSeq" id="WP_249300736.1">
    <property type="nucleotide sequence ID" value="NZ_JACRSP010000003.1"/>
</dbReference>
<feature type="domain" description="DNA mismatch repair protein S5" evidence="7">
    <location>
        <begin position="209"/>
        <end position="327"/>
    </location>
</feature>
<dbReference type="InterPro" id="IPR014790">
    <property type="entry name" value="MutL_C"/>
</dbReference>
<dbReference type="Pfam" id="PF13589">
    <property type="entry name" value="HATPase_c_3"/>
    <property type="match status" value="1"/>
</dbReference>
<comment type="caution">
    <text evidence="8">The sequence shown here is derived from an EMBL/GenBank/DDBJ whole genome shotgun (WGS) entry which is preliminary data.</text>
</comment>
<evidence type="ECO:0000259" key="6">
    <source>
        <dbReference type="SMART" id="SM00853"/>
    </source>
</evidence>
<dbReference type="EMBL" id="JACRSP010000003">
    <property type="protein sequence ID" value="MBC8536813.1"/>
    <property type="molecule type" value="Genomic_DNA"/>
</dbReference>
<keyword evidence="3 4" id="KW-0234">DNA repair</keyword>
<dbReference type="Gene3D" id="3.30.1540.20">
    <property type="entry name" value="MutL, C-terminal domain, dimerisation subdomain"/>
    <property type="match status" value="1"/>
</dbReference>
<dbReference type="InterPro" id="IPR042120">
    <property type="entry name" value="MutL_C_dimsub"/>
</dbReference>
<dbReference type="PANTHER" id="PTHR10073:SF12">
    <property type="entry name" value="DNA MISMATCH REPAIR PROTEIN MLH1"/>
    <property type="match status" value="1"/>
</dbReference>
<keyword evidence="8" id="KW-0540">Nuclease</keyword>
<dbReference type="SUPFAM" id="SSF118116">
    <property type="entry name" value="DNA mismatch repair protein MutL"/>
    <property type="match status" value="1"/>
</dbReference>
<dbReference type="CDD" id="cd16926">
    <property type="entry name" value="HATPase_MutL-MLH-PMS-like"/>
    <property type="match status" value="1"/>
</dbReference>
<feature type="region of interest" description="Disordered" evidence="5">
    <location>
        <begin position="390"/>
        <end position="547"/>
    </location>
</feature>
<feature type="compositionally biased region" description="Low complexity" evidence="5">
    <location>
        <begin position="414"/>
        <end position="435"/>
    </location>
</feature>
<dbReference type="SUPFAM" id="SSF55874">
    <property type="entry name" value="ATPase domain of HSP90 chaperone/DNA topoisomerase II/histidine kinase"/>
    <property type="match status" value="1"/>
</dbReference>
<dbReference type="InterPro" id="IPR013507">
    <property type="entry name" value="DNA_mismatch_S5_2-like"/>
</dbReference>
<dbReference type="InterPro" id="IPR042121">
    <property type="entry name" value="MutL_C_regsub"/>
</dbReference>
<dbReference type="GO" id="GO:0005524">
    <property type="term" value="F:ATP binding"/>
    <property type="evidence" value="ECO:0007669"/>
    <property type="project" value="InterPro"/>
</dbReference>
<evidence type="ECO:0000259" key="7">
    <source>
        <dbReference type="SMART" id="SM01340"/>
    </source>
</evidence>
<dbReference type="AlphaFoldDB" id="A0A926DDW2"/>
<dbReference type="GO" id="GO:0140664">
    <property type="term" value="F:ATP-dependent DNA damage sensor activity"/>
    <property type="evidence" value="ECO:0007669"/>
    <property type="project" value="InterPro"/>
</dbReference>
<dbReference type="InterPro" id="IPR037198">
    <property type="entry name" value="MutL_C_sf"/>
</dbReference>
<keyword evidence="8" id="KW-0378">Hydrolase</keyword>
<dbReference type="FunFam" id="3.30.565.10:FF:000003">
    <property type="entry name" value="DNA mismatch repair endonuclease MutL"/>
    <property type="match status" value="1"/>
</dbReference>
<dbReference type="SMART" id="SM01340">
    <property type="entry name" value="DNA_mis_repair"/>
    <property type="match status" value="1"/>
</dbReference>
<dbReference type="GO" id="GO:0006298">
    <property type="term" value="P:mismatch repair"/>
    <property type="evidence" value="ECO:0007669"/>
    <property type="project" value="UniProtKB-UniRule"/>
</dbReference>
<dbReference type="CDD" id="cd00782">
    <property type="entry name" value="MutL_Trans"/>
    <property type="match status" value="1"/>
</dbReference>
<comment type="function">
    <text evidence="4">This protein is involved in the repair of mismatches in DNA. It is required for dam-dependent methyl-directed DNA mismatch repair. May act as a 'molecular matchmaker', a protein that promotes the formation of a stable complex between two or more DNA-binding proteins in an ATP-dependent manner without itself being part of a final effector complex.</text>
</comment>
<evidence type="ECO:0000256" key="1">
    <source>
        <dbReference type="ARBA" id="ARBA00006082"/>
    </source>
</evidence>
<dbReference type="NCBIfam" id="TIGR00585">
    <property type="entry name" value="mutl"/>
    <property type="match status" value="1"/>
</dbReference>
<evidence type="ECO:0000256" key="2">
    <source>
        <dbReference type="ARBA" id="ARBA00022763"/>
    </source>
</evidence>
<organism evidence="8 9">
    <name type="scientific">Feifania hominis</name>
    <dbReference type="NCBI Taxonomy" id="2763660"/>
    <lineage>
        <taxon>Bacteria</taxon>
        <taxon>Bacillati</taxon>
        <taxon>Bacillota</taxon>
        <taxon>Clostridia</taxon>
        <taxon>Eubacteriales</taxon>
        <taxon>Feifaniaceae</taxon>
        <taxon>Feifania</taxon>
    </lineage>
</organism>
<dbReference type="Gene3D" id="3.30.230.10">
    <property type="match status" value="1"/>
</dbReference>
<dbReference type="SMART" id="SM00853">
    <property type="entry name" value="MutL_C"/>
    <property type="match status" value="1"/>
</dbReference>